<gene>
    <name evidence="2" type="ORF">SAMN04489757_104101</name>
</gene>
<organism evidence="2 3">
    <name type="scientific">Anaerocolumna aminovalerica</name>
    <dbReference type="NCBI Taxonomy" id="1527"/>
    <lineage>
        <taxon>Bacteria</taxon>
        <taxon>Bacillati</taxon>
        <taxon>Bacillota</taxon>
        <taxon>Clostridia</taxon>
        <taxon>Lachnospirales</taxon>
        <taxon>Lachnospiraceae</taxon>
        <taxon>Anaerocolumna</taxon>
    </lineage>
</organism>
<proteinExistence type="predicted"/>
<evidence type="ECO:0008006" key="4">
    <source>
        <dbReference type="Google" id="ProtNLM"/>
    </source>
</evidence>
<sequence length="247" mass="28862">MLEKYKSAMKKMDIPKELIEKTSEKMIQQQKLLEQTNRNKKKPYLYLSFACSFILIIAIFYTIHNKSNDSIILTELIPNGTIQTVNVNDGILYFNNLSEEADNIKVNQNFGIPDSLKKEWTKEEYMSYLGKKIELSYLPDGFIMEKESIHVYKNKEGIIKSDEYYAAYTANENQRIELSVRKGKLPSKSYQGLAKESEIKQTKLSIVYIEGLNSYQAQFLLDDIGYYLSVENITQEEFIKILYSFFY</sequence>
<name>A0A1I5CY24_9FIRM</name>
<evidence type="ECO:0000313" key="3">
    <source>
        <dbReference type="Proteomes" id="UP000198806"/>
    </source>
</evidence>
<protein>
    <recommendedName>
        <fullName evidence="4">DUF4367 domain-containing protein</fullName>
    </recommendedName>
</protein>
<keyword evidence="3" id="KW-1185">Reference proteome</keyword>
<reference evidence="2 3" key="1">
    <citation type="submission" date="2016-10" db="EMBL/GenBank/DDBJ databases">
        <authorList>
            <person name="de Groot N.N."/>
        </authorList>
    </citation>
    <scope>NUCLEOTIDE SEQUENCE [LARGE SCALE GENOMIC DNA]</scope>
    <source>
        <strain evidence="2 3">DSM 1283</strain>
    </source>
</reference>
<evidence type="ECO:0000256" key="1">
    <source>
        <dbReference type="SAM" id="Phobius"/>
    </source>
</evidence>
<keyword evidence="1" id="KW-0472">Membrane</keyword>
<accession>A0A1I5CY24</accession>
<feature type="transmembrane region" description="Helical" evidence="1">
    <location>
        <begin position="44"/>
        <end position="63"/>
    </location>
</feature>
<keyword evidence="1" id="KW-1133">Transmembrane helix</keyword>
<keyword evidence="1" id="KW-0812">Transmembrane</keyword>
<evidence type="ECO:0000313" key="2">
    <source>
        <dbReference type="EMBL" id="SFN91766.1"/>
    </source>
</evidence>
<dbReference type="Proteomes" id="UP000198806">
    <property type="component" value="Unassembled WGS sequence"/>
</dbReference>
<dbReference type="RefSeq" id="WP_091684449.1">
    <property type="nucleotide sequence ID" value="NZ_BAABFM010000079.1"/>
</dbReference>
<dbReference type="EMBL" id="FOWD01000004">
    <property type="protein sequence ID" value="SFN91766.1"/>
    <property type="molecule type" value="Genomic_DNA"/>
</dbReference>
<dbReference type="AlphaFoldDB" id="A0A1I5CY24"/>
<dbReference type="STRING" id="1527.SAMN04489757_104101"/>